<dbReference type="RefSeq" id="WP_135869650.1">
    <property type="nucleotide sequence ID" value="NZ_SRSC01000002.1"/>
</dbReference>
<dbReference type="Gene3D" id="2.20.28.10">
    <property type="match status" value="1"/>
</dbReference>
<evidence type="ECO:0000256" key="7">
    <source>
        <dbReference type="ARBA" id="ARBA00063441"/>
    </source>
</evidence>
<feature type="domain" description="Ferritin-like diiron" evidence="10">
    <location>
        <begin position="3"/>
        <end position="133"/>
    </location>
</feature>
<keyword evidence="2" id="KW-0813">Transport</keyword>
<evidence type="ECO:0000256" key="5">
    <source>
        <dbReference type="ARBA" id="ARBA00023004"/>
    </source>
</evidence>
<evidence type="ECO:0000313" key="12">
    <source>
        <dbReference type="Proteomes" id="UP000306416"/>
    </source>
</evidence>
<dbReference type="InterPro" id="IPR009040">
    <property type="entry name" value="Ferritin-like_diiron"/>
</dbReference>
<dbReference type="NCBIfam" id="NF045767">
    <property type="entry name" value="RuberyRbr"/>
    <property type="match status" value="1"/>
</dbReference>
<feature type="domain" description="Rubredoxin-like" evidence="9">
    <location>
        <begin position="140"/>
        <end position="174"/>
    </location>
</feature>
<dbReference type="Proteomes" id="UP000306416">
    <property type="component" value="Unassembled WGS sequence"/>
</dbReference>
<name>A0A4S1CFB3_9BACT</name>
<dbReference type="PROSITE" id="PS50903">
    <property type="entry name" value="RUBREDOXIN_LIKE"/>
    <property type="match status" value="1"/>
</dbReference>
<dbReference type="EMBL" id="SRSC01000002">
    <property type="protein sequence ID" value="TGU72161.1"/>
    <property type="molecule type" value="Genomic_DNA"/>
</dbReference>
<gene>
    <name evidence="11" type="ORF">E4633_07550</name>
</gene>
<keyword evidence="4" id="KW-0249">Electron transport</keyword>
<dbReference type="Pfam" id="PF21349">
    <property type="entry name" value="RUBY_RBDX"/>
    <property type="match status" value="1"/>
</dbReference>
<keyword evidence="5" id="KW-0408">Iron</keyword>
<dbReference type="InterPro" id="IPR009078">
    <property type="entry name" value="Ferritin-like_SF"/>
</dbReference>
<comment type="cofactor">
    <cofactor evidence="1">
        <name>Fe(3+)</name>
        <dbReference type="ChEBI" id="CHEBI:29034"/>
    </cofactor>
</comment>
<protein>
    <recommendedName>
        <fullName evidence="8">Rubrerythrin</fullName>
    </recommendedName>
</protein>
<dbReference type="InterPro" id="IPR012347">
    <property type="entry name" value="Ferritin-like"/>
</dbReference>
<dbReference type="InterPro" id="IPR048574">
    <property type="entry name" value="RUBY_RBDX"/>
</dbReference>
<evidence type="ECO:0000259" key="10">
    <source>
        <dbReference type="PROSITE" id="PS50905"/>
    </source>
</evidence>
<accession>A0A4S1CFB3</accession>
<comment type="function">
    <text evidence="6">May provide oxidative stress protection via catalytic reduction of intracellular hydrogen peroxide.</text>
</comment>
<keyword evidence="3" id="KW-0479">Metal-binding</keyword>
<reference evidence="11 12" key="1">
    <citation type="submission" date="2019-04" db="EMBL/GenBank/DDBJ databases">
        <title>Geobacter oryzae sp. nov., ferric-reducing bacteria isolated from paddy soil.</title>
        <authorList>
            <person name="Xu Z."/>
            <person name="Masuda Y."/>
            <person name="Itoh H."/>
            <person name="Senoo K."/>
        </authorList>
    </citation>
    <scope>NUCLEOTIDE SEQUENCE [LARGE SCALE GENOMIC DNA]</scope>
    <source>
        <strain evidence="11 12">Red111</strain>
    </source>
</reference>
<evidence type="ECO:0000256" key="2">
    <source>
        <dbReference type="ARBA" id="ARBA00022448"/>
    </source>
</evidence>
<dbReference type="CDD" id="cd01041">
    <property type="entry name" value="Rubrerythrin"/>
    <property type="match status" value="1"/>
</dbReference>
<dbReference type="Pfam" id="PF02915">
    <property type="entry name" value="Rubrerythrin"/>
    <property type="match status" value="1"/>
</dbReference>
<dbReference type="SUPFAM" id="SSF57802">
    <property type="entry name" value="Rubredoxin-like"/>
    <property type="match status" value="1"/>
</dbReference>
<evidence type="ECO:0000313" key="11">
    <source>
        <dbReference type="EMBL" id="TGU72161.1"/>
    </source>
</evidence>
<dbReference type="GO" id="GO:0005506">
    <property type="term" value="F:iron ion binding"/>
    <property type="evidence" value="ECO:0007669"/>
    <property type="project" value="InterPro"/>
</dbReference>
<dbReference type="FunFam" id="2.20.28.10:FF:000018">
    <property type="entry name" value="Rubrerythrin"/>
    <property type="match status" value="1"/>
</dbReference>
<evidence type="ECO:0000256" key="3">
    <source>
        <dbReference type="ARBA" id="ARBA00022723"/>
    </source>
</evidence>
<dbReference type="SUPFAM" id="SSF47240">
    <property type="entry name" value="Ferritin-like"/>
    <property type="match status" value="1"/>
</dbReference>
<dbReference type="AlphaFoldDB" id="A0A4S1CFB3"/>
<dbReference type="CDD" id="cd00729">
    <property type="entry name" value="rubredoxin_SM"/>
    <property type="match status" value="1"/>
</dbReference>
<dbReference type="InterPro" id="IPR003251">
    <property type="entry name" value="Rr_diiron-bd_dom"/>
</dbReference>
<dbReference type="Gene3D" id="1.20.1260.10">
    <property type="match status" value="1"/>
</dbReference>
<organism evidence="11 12">
    <name type="scientific">Geomonas terrae</name>
    <dbReference type="NCBI Taxonomy" id="2562681"/>
    <lineage>
        <taxon>Bacteria</taxon>
        <taxon>Pseudomonadati</taxon>
        <taxon>Thermodesulfobacteriota</taxon>
        <taxon>Desulfuromonadia</taxon>
        <taxon>Geobacterales</taxon>
        <taxon>Geobacteraceae</taxon>
        <taxon>Geomonas</taxon>
    </lineage>
</organism>
<evidence type="ECO:0000256" key="6">
    <source>
        <dbReference type="ARBA" id="ARBA00055868"/>
    </source>
</evidence>
<evidence type="ECO:0000256" key="1">
    <source>
        <dbReference type="ARBA" id="ARBA00001965"/>
    </source>
</evidence>
<dbReference type="PANTHER" id="PTHR43865:SF1">
    <property type="entry name" value="RUBRERYTHRIN-RELATED"/>
    <property type="match status" value="1"/>
</dbReference>
<comment type="subunit">
    <text evidence="7">Homodimer. Possesses two rubredoxin-like centers and two non-sulfur oxo-bridged di-iron centers per dimer.</text>
</comment>
<sequence length="178" mass="19854">MAELKGSKTEKNLMEAFAGESMARNKYTYYAAVAKKEGYEQIAALFLETAENEKEHAKLHFKALSGLGDTVTNLKAAAAGEYAEWVDMYPRMAKEAREEGFTALATMFDGIAAIEKAHQERYKALLATVEEGTVFKEEAPTSWKCRNCGHIHEGTDAPDLCTVCHHPKAHFERLAENY</sequence>
<evidence type="ECO:0000256" key="8">
    <source>
        <dbReference type="ARBA" id="ARBA00069213"/>
    </source>
</evidence>
<dbReference type="PROSITE" id="PS50905">
    <property type="entry name" value="FERRITIN_LIKE"/>
    <property type="match status" value="1"/>
</dbReference>
<evidence type="ECO:0000256" key="4">
    <source>
        <dbReference type="ARBA" id="ARBA00022982"/>
    </source>
</evidence>
<keyword evidence="12" id="KW-1185">Reference proteome</keyword>
<dbReference type="InterPro" id="IPR052364">
    <property type="entry name" value="Rubrerythrin"/>
</dbReference>
<dbReference type="PANTHER" id="PTHR43865">
    <property type="entry name" value="RUBRERYTHRIN-RELATED"/>
    <property type="match status" value="1"/>
</dbReference>
<evidence type="ECO:0000259" key="9">
    <source>
        <dbReference type="PROSITE" id="PS50903"/>
    </source>
</evidence>
<dbReference type="GO" id="GO:0016491">
    <property type="term" value="F:oxidoreductase activity"/>
    <property type="evidence" value="ECO:0007669"/>
    <property type="project" value="InterPro"/>
</dbReference>
<comment type="caution">
    <text evidence="11">The sequence shown here is derived from an EMBL/GenBank/DDBJ whole genome shotgun (WGS) entry which is preliminary data.</text>
</comment>
<proteinExistence type="predicted"/>
<dbReference type="InterPro" id="IPR024934">
    <property type="entry name" value="Rubredoxin-like_dom"/>
</dbReference>